<accession>A0A6J6P0A3</accession>
<protein>
    <submittedName>
        <fullName evidence="1">Unannotated protein</fullName>
    </submittedName>
</protein>
<dbReference type="EMBL" id="CAEZXL010000155">
    <property type="protein sequence ID" value="CAB4692047.1"/>
    <property type="molecule type" value="Genomic_DNA"/>
</dbReference>
<organism evidence="1">
    <name type="scientific">freshwater metagenome</name>
    <dbReference type="NCBI Taxonomy" id="449393"/>
    <lineage>
        <taxon>unclassified sequences</taxon>
        <taxon>metagenomes</taxon>
        <taxon>ecological metagenomes</taxon>
    </lineage>
</organism>
<proteinExistence type="predicted"/>
<evidence type="ECO:0000313" key="1">
    <source>
        <dbReference type="EMBL" id="CAB4692047.1"/>
    </source>
</evidence>
<sequence length="66" mass="7092">MRKTAVLIAGIAIGVYLARQIEANPEAKKALDQAGDKIKTFANAVSDGYREQEAKSAKSATSKRKI</sequence>
<reference evidence="1" key="1">
    <citation type="submission" date="2020-05" db="EMBL/GenBank/DDBJ databases">
        <authorList>
            <person name="Chiriac C."/>
            <person name="Salcher M."/>
            <person name="Ghai R."/>
            <person name="Kavagutti S V."/>
        </authorList>
    </citation>
    <scope>NUCLEOTIDE SEQUENCE</scope>
</reference>
<name>A0A6J6P0A3_9ZZZZ</name>
<gene>
    <name evidence="1" type="ORF">UFOPK2373_00850</name>
</gene>
<dbReference type="AlphaFoldDB" id="A0A6J6P0A3"/>